<proteinExistence type="predicted"/>
<sequence>MKDILDRVHPKLSKRYLQELEDLEESCRDWDCGRTDSLAAERRDGVRGRLSGRKLGGLNARLGLMGTRVRLRNRETRAQVKEAPVRRAEAGQLQFVLKLKYCW</sequence>
<evidence type="ECO:0000313" key="2">
    <source>
        <dbReference type="Proteomes" id="UP000639772"/>
    </source>
</evidence>
<reference evidence="1 2" key="1">
    <citation type="journal article" date="2020" name="Nat. Food">
        <title>A phased Vanilla planifolia genome enables genetic improvement of flavour and production.</title>
        <authorList>
            <person name="Hasing T."/>
            <person name="Tang H."/>
            <person name="Brym M."/>
            <person name="Khazi F."/>
            <person name="Huang T."/>
            <person name="Chambers A.H."/>
        </authorList>
    </citation>
    <scope>NUCLEOTIDE SEQUENCE [LARGE SCALE GENOMIC DNA]</scope>
    <source>
        <tissue evidence="1">Leaf</tissue>
    </source>
</reference>
<organism evidence="1 2">
    <name type="scientific">Vanilla planifolia</name>
    <name type="common">Vanilla</name>
    <dbReference type="NCBI Taxonomy" id="51239"/>
    <lineage>
        <taxon>Eukaryota</taxon>
        <taxon>Viridiplantae</taxon>
        <taxon>Streptophyta</taxon>
        <taxon>Embryophyta</taxon>
        <taxon>Tracheophyta</taxon>
        <taxon>Spermatophyta</taxon>
        <taxon>Magnoliopsida</taxon>
        <taxon>Liliopsida</taxon>
        <taxon>Asparagales</taxon>
        <taxon>Orchidaceae</taxon>
        <taxon>Vanilloideae</taxon>
        <taxon>Vanilleae</taxon>
        <taxon>Vanilla</taxon>
    </lineage>
</organism>
<gene>
    <name evidence="1" type="ORF">HPP92_018371</name>
</gene>
<protein>
    <submittedName>
        <fullName evidence="1">Uncharacterized protein</fullName>
    </submittedName>
</protein>
<dbReference type="EMBL" id="JADCNM010000009">
    <property type="protein sequence ID" value="KAG0469043.1"/>
    <property type="molecule type" value="Genomic_DNA"/>
</dbReference>
<dbReference type="Proteomes" id="UP000639772">
    <property type="component" value="Chromosome 9"/>
</dbReference>
<comment type="caution">
    <text evidence="1">The sequence shown here is derived from an EMBL/GenBank/DDBJ whole genome shotgun (WGS) entry which is preliminary data.</text>
</comment>
<dbReference type="AlphaFoldDB" id="A0A835UPF6"/>
<accession>A0A835UPF6</accession>
<name>A0A835UPF6_VANPL</name>
<evidence type="ECO:0000313" key="1">
    <source>
        <dbReference type="EMBL" id="KAG0469043.1"/>
    </source>
</evidence>